<dbReference type="Proteomes" id="UP000233469">
    <property type="component" value="Unassembled WGS sequence"/>
</dbReference>
<accession>A0A2N1MCH8</accession>
<organism evidence="1 2">
    <name type="scientific">Rhizophagus irregularis</name>
    <dbReference type="NCBI Taxonomy" id="588596"/>
    <lineage>
        <taxon>Eukaryota</taxon>
        <taxon>Fungi</taxon>
        <taxon>Fungi incertae sedis</taxon>
        <taxon>Mucoromycota</taxon>
        <taxon>Glomeromycotina</taxon>
        <taxon>Glomeromycetes</taxon>
        <taxon>Glomerales</taxon>
        <taxon>Glomeraceae</taxon>
        <taxon>Rhizophagus</taxon>
    </lineage>
</organism>
<gene>
    <name evidence="1" type="ORF">RhiirC2_857387</name>
</gene>
<dbReference type="AlphaFoldDB" id="A0A2N1MCH8"/>
<dbReference type="EMBL" id="LLXL01003095">
    <property type="protein sequence ID" value="PKK59338.1"/>
    <property type="molecule type" value="Genomic_DNA"/>
</dbReference>
<dbReference type="OrthoDB" id="2431218at2759"/>
<dbReference type="VEuPathDB" id="FungiDB:RhiirFUN_004698"/>
<comment type="caution">
    <text evidence="1">The sequence shown here is derived from an EMBL/GenBank/DDBJ whole genome shotgun (WGS) entry which is preliminary data.</text>
</comment>
<dbReference type="VEuPathDB" id="FungiDB:FUN_008105"/>
<evidence type="ECO:0000313" key="1">
    <source>
        <dbReference type="EMBL" id="PKK59338.1"/>
    </source>
</evidence>
<evidence type="ECO:0008006" key="3">
    <source>
        <dbReference type="Google" id="ProtNLM"/>
    </source>
</evidence>
<dbReference type="VEuPathDB" id="FungiDB:RhiirA1_423266"/>
<evidence type="ECO:0000313" key="2">
    <source>
        <dbReference type="Proteomes" id="UP000233469"/>
    </source>
</evidence>
<sequence>MPKRKRTNYPKFPEGLLLESSLPFRIGSKIKIKNYNTFLHNHESSGYKFRFDLNDDNKTGNVDIIDITSPEHEDIIRLLQDYFKVPNGGIIIKPPIVVTGQPFHPEPGGAGVEVGPDVCVRPDIAIVHKPSASNVVPRPPSDMSGNPHARIMCEVAVSQSVGILDQKCLTWMQEQYVRAVVSIKILEPRLNVREPVTGYFFRTMTARLYRQGTALVQEWDFGNAIKNSRDPLADYTNNDPALCNAPNDPRFQINIPVSDVFWDPQQFTVLPAYTPQVPANIIGNVFSIDLYQIQRVALESRM</sequence>
<reference evidence="1 2" key="1">
    <citation type="submission" date="2016-04" db="EMBL/GenBank/DDBJ databases">
        <title>Genome analyses suggest a sexual origin of heterokaryosis in a supposedly ancient asexual fungus.</title>
        <authorList>
            <person name="Ropars J."/>
            <person name="Sedzielewska K."/>
            <person name="Noel J."/>
            <person name="Charron P."/>
            <person name="Farinelli L."/>
            <person name="Marton T."/>
            <person name="Kruger M."/>
            <person name="Pelin A."/>
            <person name="Brachmann A."/>
            <person name="Corradi N."/>
        </authorList>
    </citation>
    <scope>NUCLEOTIDE SEQUENCE [LARGE SCALE GENOMIC DNA]</scope>
    <source>
        <strain evidence="1 2">C2</strain>
    </source>
</reference>
<reference evidence="1 2" key="2">
    <citation type="submission" date="2017-10" db="EMBL/GenBank/DDBJ databases">
        <title>Extensive intraspecific genome diversity in a model arbuscular mycorrhizal fungus.</title>
        <authorList>
            <person name="Chen E.C.H."/>
            <person name="Morin E."/>
            <person name="Baudet D."/>
            <person name="Noel J."/>
            <person name="Ndikumana S."/>
            <person name="Charron P."/>
            <person name="St-Onge C."/>
            <person name="Giorgi J."/>
            <person name="Grigoriev I.V."/>
            <person name="Roux C."/>
            <person name="Martin F.M."/>
            <person name="Corradi N."/>
        </authorList>
    </citation>
    <scope>NUCLEOTIDE SEQUENCE [LARGE SCALE GENOMIC DNA]</scope>
    <source>
        <strain evidence="1 2">C2</strain>
    </source>
</reference>
<protein>
    <recommendedName>
        <fullName evidence="3">Restriction endonuclease domain-containing protein</fullName>
    </recommendedName>
</protein>
<proteinExistence type="predicted"/>
<name>A0A2N1MCH8_9GLOM</name>